<keyword evidence="11" id="KW-0324">Glycolysis</keyword>
<protein>
    <recommendedName>
        <fullName evidence="4">phosphoglycerate kinase</fullName>
        <ecNumber evidence="4">2.7.2.3</ecNumber>
    </recommendedName>
</protein>
<dbReference type="PANTHER" id="PTHR11406">
    <property type="entry name" value="PHOSPHOGLYCERATE KINASE"/>
    <property type="match status" value="1"/>
</dbReference>
<evidence type="ECO:0000256" key="4">
    <source>
        <dbReference type="ARBA" id="ARBA00013061"/>
    </source>
</evidence>
<comment type="caution">
    <text evidence="12">The sequence shown here is derived from an EMBL/GenBank/DDBJ whole genome shotgun (WGS) entry which is preliminary data.</text>
</comment>
<evidence type="ECO:0000256" key="2">
    <source>
        <dbReference type="ARBA" id="ARBA00004838"/>
    </source>
</evidence>
<evidence type="ECO:0000256" key="6">
    <source>
        <dbReference type="ARBA" id="ARBA00022723"/>
    </source>
</evidence>
<dbReference type="GO" id="GO:0005524">
    <property type="term" value="F:ATP binding"/>
    <property type="evidence" value="ECO:0007669"/>
    <property type="project" value="UniProtKB-KW"/>
</dbReference>
<comment type="cofactor">
    <cofactor evidence="1">
        <name>Mg(2+)</name>
        <dbReference type="ChEBI" id="CHEBI:18420"/>
    </cofactor>
</comment>
<dbReference type="InterPro" id="IPR001576">
    <property type="entry name" value="Phosphoglycerate_kinase"/>
</dbReference>
<organism evidence="12 13">
    <name type="scientific">Artemia franciscana</name>
    <name type="common">Brine shrimp</name>
    <name type="synonym">Artemia sanfranciscana</name>
    <dbReference type="NCBI Taxonomy" id="6661"/>
    <lineage>
        <taxon>Eukaryota</taxon>
        <taxon>Metazoa</taxon>
        <taxon>Ecdysozoa</taxon>
        <taxon>Arthropoda</taxon>
        <taxon>Crustacea</taxon>
        <taxon>Branchiopoda</taxon>
        <taxon>Anostraca</taxon>
        <taxon>Artemiidae</taxon>
        <taxon>Artemia</taxon>
    </lineage>
</organism>
<keyword evidence="9" id="KW-0067">ATP-binding</keyword>
<evidence type="ECO:0000256" key="1">
    <source>
        <dbReference type="ARBA" id="ARBA00001946"/>
    </source>
</evidence>
<dbReference type="PANTHER" id="PTHR11406:SF0">
    <property type="entry name" value="PHOSPHOGLYCERATE KINASE"/>
    <property type="match status" value="1"/>
</dbReference>
<dbReference type="GO" id="GO:0043531">
    <property type="term" value="F:ADP binding"/>
    <property type="evidence" value="ECO:0007669"/>
    <property type="project" value="TreeGrafter"/>
</dbReference>
<keyword evidence="6" id="KW-0479">Metal-binding</keyword>
<dbReference type="EMBL" id="JAVRJZ010004963">
    <property type="protein sequence ID" value="KAK2701414.1"/>
    <property type="molecule type" value="Genomic_DNA"/>
</dbReference>
<proteinExistence type="inferred from homology"/>
<dbReference type="InterPro" id="IPR015824">
    <property type="entry name" value="Phosphoglycerate_kinase_N"/>
</dbReference>
<dbReference type="GO" id="GO:0004618">
    <property type="term" value="F:phosphoglycerate kinase activity"/>
    <property type="evidence" value="ECO:0007669"/>
    <property type="project" value="UniProtKB-EC"/>
</dbReference>
<comment type="pathway">
    <text evidence="2">Carbohydrate degradation; glycolysis; pyruvate from D-glyceraldehyde 3-phosphate: step 2/5.</text>
</comment>
<dbReference type="EC" id="2.7.2.3" evidence="4"/>
<keyword evidence="13" id="KW-1185">Reference proteome</keyword>
<dbReference type="GO" id="GO:0005829">
    <property type="term" value="C:cytosol"/>
    <property type="evidence" value="ECO:0007669"/>
    <property type="project" value="TreeGrafter"/>
</dbReference>
<dbReference type="AlphaFoldDB" id="A0AA88KTF7"/>
<evidence type="ECO:0000256" key="3">
    <source>
        <dbReference type="ARBA" id="ARBA00008982"/>
    </source>
</evidence>
<dbReference type="Pfam" id="PF00162">
    <property type="entry name" value="PGK"/>
    <property type="match status" value="1"/>
</dbReference>
<keyword evidence="7" id="KW-0547">Nucleotide-binding</keyword>
<comment type="similarity">
    <text evidence="3">Belongs to the phosphoglycerate kinase family.</text>
</comment>
<evidence type="ECO:0000256" key="9">
    <source>
        <dbReference type="ARBA" id="ARBA00022840"/>
    </source>
</evidence>
<evidence type="ECO:0000313" key="13">
    <source>
        <dbReference type="Proteomes" id="UP001187531"/>
    </source>
</evidence>
<dbReference type="InterPro" id="IPR036043">
    <property type="entry name" value="Phosphoglycerate_kinase_sf"/>
</dbReference>
<name>A0AA88KTF7_ARTSF</name>
<dbReference type="Gene3D" id="3.40.50.1260">
    <property type="entry name" value="Phosphoglycerate kinase, N-terminal domain"/>
    <property type="match status" value="1"/>
</dbReference>
<keyword evidence="5" id="KW-0808">Transferase</keyword>
<dbReference type="Proteomes" id="UP001187531">
    <property type="component" value="Unassembled WGS sequence"/>
</dbReference>
<evidence type="ECO:0000256" key="11">
    <source>
        <dbReference type="ARBA" id="ARBA00023152"/>
    </source>
</evidence>
<evidence type="ECO:0000256" key="7">
    <source>
        <dbReference type="ARBA" id="ARBA00022741"/>
    </source>
</evidence>
<dbReference type="GO" id="GO:0046872">
    <property type="term" value="F:metal ion binding"/>
    <property type="evidence" value="ECO:0007669"/>
    <property type="project" value="UniProtKB-KW"/>
</dbReference>
<dbReference type="GO" id="GO:0006094">
    <property type="term" value="P:gluconeogenesis"/>
    <property type="evidence" value="ECO:0007669"/>
    <property type="project" value="TreeGrafter"/>
</dbReference>
<keyword evidence="8" id="KW-0418">Kinase</keyword>
<evidence type="ECO:0000256" key="10">
    <source>
        <dbReference type="ARBA" id="ARBA00022842"/>
    </source>
</evidence>
<evidence type="ECO:0000256" key="8">
    <source>
        <dbReference type="ARBA" id="ARBA00022777"/>
    </source>
</evidence>
<accession>A0AA88KTF7</accession>
<evidence type="ECO:0000313" key="12">
    <source>
        <dbReference type="EMBL" id="KAK2701414.1"/>
    </source>
</evidence>
<dbReference type="GO" id="GO:0006096">
    <property type="term" value="P:glycolytic process"/>
    <property type="evidence" value="ECO:0007669"/>
    <property type="project" value="UniProtKB-KW"/>
</dbReference>
<gene>
    <name evidence="12" type="ORF">QYM36_019929</name>
</gene>
<dbReference type="SUPFAM" id="SSF53748">
    <property type="entry name" value="Phosphoglycerate kinase"/>
    <property type="match status" value="1"/>
</dbReference>
<sequence>MIGIHGAECANTPQAFMVLIENLLFHVEEEGKGIDASGQKVKSQPTIFYKIIIQTDHSLLFLGGAKVADKIELIESLLDKVDEMIIGGGMAYIFLKVINNMEIRNSLFYAEVAYIVEEIVAKAKENKVVIHLPVEFAKADQFAEDANTGSFDIADIIPSGWMGS</sequence>
<evidence type="ECO:0000256" key="5">
    <source>
        <dbReference type="ARBA" id="ARBA00022679"/>
    </source>
</evidence>
<keyword evidence="10" id="KW-0460">Magnesium</keyword>
<dbReference type="FunFam" id="3.40.50.1260:FF:000031">
    <property type="entry name" value="Phosphoglycerate kinase 1"/>
    <property type="match status" value="1"/>
</dbReference>
<reference evidence="12" key="1">
    <citation type="submission" date="2023-07" db="EMBL/GenBank/DDBJ databases">
        <title>Chromosome-level genome assembly of Artemia franciscana.</title>
        <authorList>
            <person name="Jo E."/>
        </authorList>
    </citation>
    <scope>NUCLEOTIDE SEQUENCE</scope>
    <source>
        <tissue evidence="12">Whole body</tissue>
    </source>
</reference>